<dbReference type="Pfam" id="PF05751">
    <property type="entry name" value="FixH"/>
    <property type="match status" value="1"/>
</dbReference>
<gene>
    <name evidence="2" type="ORF">CPT03_06415</name>
</gene>
<protein>
    <submittedName>
        <fullName evidence="2">Nitrogen fixation protein FixH</fullName>
    </submittedName>
</protein>
<organism evidence="2 3">
    <name type="scientific">Pedobacter ginsengisoli</name>
    <dbReference type="NCBI Taxonomy" id="363852"/>
    <lineage>
        <taxon>Bacteria</taxon>
        <taxon>Pseudomonadati</taxon>
        <taxon>Bacteroidota</taxon>
        <taxon>Sphingobacteriia</taxon>
        <taxon>Sphingobacteriales</taxon>
        <taxon>Sphingobacteriaceae</taxon>
        <taxon>Pedobacter</taxon>
    </lineage>
</organism>
<name>A0A2D1U3D8_9SPHI</name>
<accession>A0A2D1U3D8</accession>
<evidence type="ECO:0000313" key="3">
    <source>
        <dbReference type="Proteomes" id="UP000223749"/>
    </source>
</evidence>
<dbReference type="OrthoDB" id="1493774at2"/>
<dbReference type="AlphaFoldDB" id="A0A2D1U3D8"/>
<keyword evidence="1" id="KW-0472">Membrane</keyword>
<sequence>MNWGTKLIIGMLSFIVFIVILGIIMMRSETDALIDTNYYEKGLKYDKEYLQKEQVIKDNALPTIQLLGQDIHITFKTEASGSLRIIRMAKKSMDRHMDFNTGNNKTLVLRSHGLAKGQWKFILQWKNSSGGAYLNEQEILIP</sequence>
<keyword evidence="3" id="KW-1185">Reference proteome</keyword>
<reference evidence="2 3" key="1">
    <citation type="submission" date="2017-10" db="EMBL/GenBank/DDBJ databases">
        <title>Whole genome of Pedobacter ginsengisoli T01R-27 isolated from tomato rhizosphere.</title>
        <authorList>
            <person name="Weon H.-Y."/>
            <person name="Lee S.A."/>
            <person name="Sang M.K."/>
            <person name="Song J."/>
        </authorList>
    </citation>
    <scope>NUCLEOTIDE SEQUENCE [LARGE SCALE GENOMIC DNA]</scope>
    <source>
        <strain evidence="2 3">T01R-27</strain>
    </source>
</reference>
<dbReference type="RefSeq" id="WP_099438063.1">
    <property type="nucleotide sequence ID" value="NZ_CP024091.1"/>
</dbReference>
<dbReference type="Proteomes" id="UP000223749">
    <property type="component" value="Chromosome"/>
</dbReference>
<feature type="transmembrane region" description="Helical" evidence="1">
    <location>
        <begin position="7"/>
        <end position="26"/>
    </location>
</feature>
<dbReference type="KEGG" id="pgs:CPT03_06415"/>
<evidence type="ECO:0000256" key="1">
    <source>
        <dbReference type="SAM" id="Phobius"/>
    </source>
</evidence>
<dbReference type="EMBL" id="CP024091">
    <property type="protein sequence ID" value="ATP56121.1"/>
    <property type="molecule type" value="Genomic_DNA"/>
</dbReference>
<keyword evidence="1" id="KW-0812">Transmembrane</keyword>
<evidence type="ECO:0000313" key="2">
    <source>
        <dbReference type="EMBL" id="ATP56121.1"/>
    </source>
</evidence>
<proteinExistence type="predicted"/>
<dbReference type="InterPro" id="IPR008620">
    <property type="entry name" value="FixH"/>
</dbReference>
<keyword evidence="1" id="KW-1133">Transmembrane helix</keyword>